<keyword evidence="3" id="KW-1185">Reference proteome</keyword>
<dbReference type="EMBL" id="JAKKPZ010000949">
    <property type="protein sequence ID" value="KAI1691361.1"/>
    <property type="molecule type" value="Genomic_DNA"/>
</dbReference>
<accession>A0AAD4ME99</accession>
<feature type="signal peptide" evidence="1">
    <location>
        <begin position="1"/>
        <end position="24"/>
    </location>
</feature>
<gene>
    <name evidence="2" type="ORF">DdX_21933</name>
</gene>
<name>A0AAD4ME99_9BILA</name>
<evidence type="ECO:0000256" key="1">
    <source>
        <dbReference type="SAM" id="SignalP"/>
    </source>
</evidence>
<proteinExistence type="predicted"/>
<feature type="chain" id="PRO_5042182931" evidence="1">
    <location>
        <begin position="25"/>
        <end position="142"/>
    </location>
</feature>
<dbReference type="AlphaFoldDB" id="A0AAD4ME99"/>
<comment type="caution">
    <text evidence="2">The sequence shown here is derived from an EMBL/GenBank/DDBJ whole genome shotgun (WGS) entry which is preliminary data.</text>
</comment>
<keyword evidence="1" id="KW-0732">Signal</keyword>
<evidence type="ECO:0000313" key="3">
    <source>
        <dbReference type="Proteomes" id="UP001201812"/>
    </source>
</evidence>
<protein>
    <submittedName>
        <fullName evidence="2">Uncharacterized protein</fullName>
    </submittedName>
</protein>
<dbReference type="Proteomes" id="UP001201812">
    <property type="component" value="Unassembled WGS sequence"/>
</dbReference>
<sequence>MSRYFTILHIYQILCMTIFMRVVSDEDICQLEKKLRQNMDMIVAKKRKLIAKEMEMHKLINSKYILLQTQNEQCSLIPTFVCCLPVGMGCVQGTSGYVMRSCRRYLPTRFYRSHRELLLWICQGVSEDKSVQSNSSETVQLE</sequence>
<reference evidence="2" key="1">
    <citation type="submission" date="2022-01" db="EMBL/GenBank/DDBJ databases">
        <title>Genome Sequence Resource for Two Populations of Ditylenchus destructor, the Migratory Endoparasitic Phytonematode.</title>
        <authorList>
            <person name="Zhang H."/>
            <person name="Lin R."/>
            <person name="Xie B."/>
        </authorList>
    </citation>
    <scope>NUCLEOTIDE SEQUENCE</scope>
    <source>
        <strain evidence="2">BazhouSP</strain>
    </source>
</reference>
<organism evidence="2 3">
    <name type="scientific">Ditylenchus destructor</name>
    <dbReference type="NCBI Taxonomy" id="166010"/>
    <lineage>
        <taxon>Eukaryota</taxon>
        <taxon>Metazoa</taxon>
        <taxon>Ecdysozoa</taxon>
        <taxon>Nematoda</taxon>
        <taxon>Chromadorea</taxon>
        <taxon>Rhabditida</taxon>
        <taxon>Tylenchina</taxon>
        <taxon>Tylenchomorpha</taxon>
        <taxon>Sphaerularioidea</taxon>
        <taxon>Anguinidae</taxon>
        <taxon>Anguininae</taxon>
        <taxon>Ditylenchus</taxon>
    </lineage>
</organism>
<evidence type="ECO:0000313" key="2">
    <source>
        <dbReference type="EMBL" id="KAI1691361.1"/>
    </source>
</evidence>